<organism evidence="2">
    <name type="scientific">Callorhinchus milii</name>
    <name type="common">Ghost shark</name>
    <dbReference type="NCBI Taxonomy" id="7868"/>
    <lineage>
        <taxon>Eukaryota</taxon>
        <taxon>Metazoa</taxon>
        <taxon>Chordata</taxon>
        <taxon>Craniata</taxon>
        <taxon>Vertebrata</taxon>
        <taxon>Chondrichthyes</taxon>
        <taxon>Holocephali</taxon>
        <taxon>Chimaeriformes</taxon>
        <taxon>Callorhinchidae</taxon>
        <taxon>Callorhinchus</taxon>
    </lineage>
</organism>
<evidence type="ECO:0008006" key="3">
    <source>
        <dbReference type="Google" id="ProtNLM"/>
    </source>
</evidence>
<feature type="region of interest" description="Disordered" evidence="1">
    <location>
        <begin position="356"/>
        <end position="375"/>
    </location>
</feature>
<accession>V9KEQ9</accession>
<evidence type="ECO:0000256" key="1">
    <source>
        <dbReference type="SAM" id="MobiDB-lite"/>
    </source>
</evidence>
<sequence>PWRCVGERLGCALRLAAARAGTEQPGSGESGEAEAEAWGRSELVTLEQPQDSSVENACVLYLQCSPQQPADIVFLELVSEAKTMEVYTEQEYCGTARGQRVDNLQTDSADDDILLYKKYFKLEYPVSSCELKLLSLGGKEKVRIGKILLGVKPASVKISRDFPPLGKSINLERVQTMMDSMGTKLSPGAQHLMNMVQFQQKQNQIAIGGLFQGIFGGGALTPVGNVTNSLRMTDALTDVAPSHVSGKGNAVLIPKSEQPKEPKGIVKCDNEPIQIYEGSSPSSETNSINETSCVSEDSVKDTEPILNGGDLKGLVSTFLCKQVNGQQNAFSSEMLPFLQNLCGQVNELRLEEKVKRTKNTTPATENEGMSDRQNQQPFCSALEKHIIEHMESMEKRLKDYIDHRINTMQADLDAKFVSLTDLLQSPPLKRTATKNYELVNNLTNGEL</sequence>
<dbReference type="InterPro" id="IPR028043">
    <property type="entry name" value="PAAT-like"/>
</dbReference>
<dbReference type="Pfam" id="PF14958">
    <property type="entry name" value="PAAT-like"/>
    <property type="match status" value="1"/>
</dbReference>
<dbReference type="AlphaFoldDB" id="V9KEQ9"/>
<dbReference type="PANTHER" id="PTHR14787:SF1">
    <property type="entry name" value="ATPASE PAAT"/>
    <property type="match status" value="1"/>
</dbReference>
<dbReference type="EMBL" id="JW863934">
    <property type="protein sequence ID" value="AFO96451.1"/>
    <property type="molecule type" value="mRNA"/>
</dbReference>
<name>V9KEQ9_CALMI</name>
<proteinExistence type="evidence at transcript level"/>
<feature type="non-terminal residue" evidence="2">
    <location>
        <position position="1"/>
    </location>
</feature>
<evidence type="ECO:0000313" key="2">
    <source>
        <dbReference type="EMBL" id="AFO96451.1"/>
    </source>
</evidence>
<protein>
    <recommendedName>
        <fullName evidence="3">ATPase PAAT</fullName>
    </recommendedName>
</protein>
<dbReference type="PANTHER" id="PTHR14787">
    <property type="entry name" value="C10ORF188 FAMILY MEMBER"/>
    <property type="match status" value="1"/>
</dbReference>
<reference evidence="2" key="1">
    <citation type="journal article" date="2014" name="Nature">
        <title>Elephant shark genome provides unique insights into gnathostome evolution.</title>
        <authorList>
            <consortium name="International Elephant Shark Genome Sequencing Consortium"/>
            <person name="Venkatesh B."/>
            <person name="Lee A.P."/>
            <person name="Ravi V."/>
            <person name="Maurya A.K."/>
            <person name="Lian M.M."/>
            <person name="Swann J.B."/>
            <person name="Ohta Y."/>
            <person name="Flajnik M.F."/>
            <person name="Sutoh Y."/>
            <person name="Kasahara M."/>
            <person name="Hoon S."/>
            <person name="Gangu V."/>
            <person name="Roy S.W."/>
            <person name="Irimia M."/>
            <person name="Korzh V."/>
            <person name="Kondrychyn I."/>
            <person name="Lim Z.W."/>
            <person name="Tay B.H."/>
            <person name="Tohari S."/>
            <person name="Kong K.W."/>
            <person name="Ho S."/>
            <person name="Lorente-Galdos B."/>
            <person name="Quilez J."/>
            <person name="Marques-Bonet T."/>
            <person name="Raney B.J."/>
            <person name="Ingham P.W."/>
            <person name="Tay A."/>
            <person name="Hillier L.W."/>
            <person name="Minx P."/>
            <person name="Boehm T."/>
            <person name="Wilson R.K."/>
            <person name="Brenner S."/>
            <person name="Warren W.C."/>
        </authorList>
    </citation>
    <scope>NUCLEOTIDE SEQUENCE</scope>
    <source>
        <tissue evidence="2">Testis</tissue>
    </source>
</reference>